<dbReference type="Proteomes" id="UP000800200">
    <property type="component" value="Unassembled WGS sequence"/>
</dbReference>
<evidence type="ECO:0000313" key="2">
    <source>
        <dbReference type="Proteomes" id="UP000800200"/>
    </source>
</evidence>
<dbReference type="OrthoDB" id="4062651at2759"/>
<name>A0A6A6DXW5_9PEZI</name>
<protein>
    <submittedName>
        <fullName evidence="1">Uncharacterized protein</fullName>
    </submittedName>
</protein>
<sequence>MIVVLKGKMIEYMIEFFREHGSWQKFIRTNLACLSEFIPELEGIGELSDNGALGWTQQMLSTKPQLRPTASSLVASIRASSKEGEGTGFCGICCASEEEEEFSDWVDE</sequence>
<gene>
    <name evidence="1" type="ORF">K469DRAFT_784872</name>
</gene>
<organism evidence="1 2">
    <name type="scientific">Zopfia rhizophila CBS 207.26</name>
    <dbReference type="NCBI Taxonomy" id="1314779"/>
    <lineage>
        <taxon>Eukaryota</taxon>
        <taxon>Fungi</taxon>
        <taxon>Dikarya</taxon>
        <taxon>Ascomycota</taxon>
        <taxon>Pezizomycotina</taxon>
        <taxon>Dothideomycetes</taxon>
        <taxon>Dothideomycetes incertae sedis</taxon>
        <taxon>Zopfiaceae</taxon>
        <taxon>Zopfia</taxon>
    </lineage>
</organism>
<accession>A0A6A6DXW5</accession>
<dbReference type="EMBL" id="ML994641">
    <property type="protein sequence ID" value="KAF2183615.1"/>
    <property type="molecule type" value="Genomic_DNA"/>
</dbReference>
<reference evidence="1" key="1">
    <citation type="journal article" date="2020" name="Stud. Mycol.">
        <title>101 Dothideomycetes genomes: a test case for predicting lifestyles and emergence of pathogens.</title>
        <authorList>
            <person name="Haridas S."/>
            <person name="Albert R."/>
            <person name="Binder M."/>
            <person name="Bloem J."/>
            <person name="Labutti K."/>
            <person name="Salamov A."/>
            <person name="Andreopoulos B."/>
            <person name="Baker S."/>
            <person name="Barry K."/>
            <person name="Bills G."/>
            <person name="Bluhm B."/>
            <person name="Cannon C."/>
            <person name="Castanera R."/>
            <person name="Culley D."/>
            <person name="Daum C."/>
            <person name="Ezra D."/>
            <person name="Gonzalez J."/>
            <person name="Henrissat B."/>
            <person name="Kuo A."/>
            <person name="Liang C."/>
            <person name="Lipzen A."/>
            <person name="Lutzoni F."/>
            <person name="Magnuson J."/>
            <person name="Mondo S."/>
            <person name="Nolan M."/>
            <person name="Ohm R."/>
            <person name="Pangilinan J."/>
            <person name="Park H.-J."/>
            <person name="Ramirez L."/>
            <person name="Alfaro M."/>
            <person name="Sun H."/>
            <person name="Tritt A."/>
            <person name="Yoshinaga Y."/>
            <person name="Zwiers L.-H."/>
            <person name="Turgeon B."/>
            <person name="Goodwin S."/>
            <person name="Spatafora J."/>
            <person name="Crous P."/>
            <person name="Grigoriev I."/>
        </authorList>
    </citation>
    <scope>NUCLEOTIDE SEQUENCE</scope>
    <source>
        <strain evidence="1">CBS 207.26</strain>
    </source>
</reference>
<proteinExistence type="predicted"/>
<evidence type="ECO:0000313" key="1">
    <source>
        <dbReference type="EMBL" id="KAF2183615.1"/>
    </source>
</evidence>
<dbReference type="AlphaFoldDB" id="A0A6A6DXW5"/>
<keyword evidence="2" id="KW-1185">Reference proteome</keyword>